<gene>
    <name evidence="1" type="ORF">O181_052375</name>
</gene>
<name>A0A9Q3E4T6_9BASI</name>
<dbReference type="InterPro" id="IPR053134">
    <property type="entry name" value="RNA-dir_DNA_polymerase"/>
</dbReference>
<evidence type="ECO:0000313" key="2">
    <source>
        <dbReference type="Proteomes" id="UP000765509"/>
    </source>
</evidence>
<dbReference type="Gene3D" id="3.10.10.10">
    <property type="entry name" value="HIV Type 1 Reverse Transcriptase, subunit A, domain 1"/>
    <property type="match status" value="1"/>
</dbReference>
<keyword evidence="2" id="KW-1185">Reference proteome</keyword>
<dbReference type="PANTHER" id="PTHR24559">
    <property type="entry name" value="TRANSPOSON TY3-I GAG-POL POLYPROTEIN"/>
    <property type="match status" value="1"/>
</dbReference>
<evidence type="ECO:0008006" key="3">
    <source>
        <dbReference type="Google" id="ProtNLM"/>
    </source>
</evidence>
<dbReference type="PANTHER" id="PTHR24559:SF444">
    <property type="entry name" value="REVERSE TRANSCRIPTASE DOMAIN-CONTAINING PROTEIN"/>
    <property type="match status" value="1"/>
</dbReference>
<proteinExistence type="predicted"/>
<sequence length="280" mass="32712">MRQDHGKHDWPWWKNEIITKWAKNCWRFKIENALESDIFNSEKDKPLTLFLKQKSGLTALHPDMSDSIINMKILIKCGGEIEHAIKCQCVGPCSTANYIDAMEDINTWTRIGEAWSKNTMDSRMIQWISREDKKPERPVLEGHKCRIKLQSASNCTKSLKSGKLKSFKRLRHEGDITFNIYRPNPPVLRRPAYSASPRAREAVEKHIQEFIQLVVLRKIGHNEEVEVKKPVIIAWRNDKSRMVGDFRVLNTYTVADRYPIPRIQENVTQFSKDKYITSMD</sequence>
<organism evidence="1 2">
    <name type="scientific">Austropuccinia psidii MF-1</name>
    <dbReference type="NCBI Taxonomy" id="1389203"/>
    <lineage>
        <taxon>Eukaryota</taxon>
        <taxon>Fungi</taxon>
        <taxon>Dikarya</taxon>
        <taxon>Basidiomycota</taxon>
        <taxon>Pucciniomycotina</taxon>
        <taxon>Pucciniomycetes</taxon>
        <taxon>Pucciniales</taxon>
        <taxon>Sphaerophragmiaceae</taxon>
        <taxon>Austropuccinia</taxon>
    </lineage>
</organism>
<reference evidence="1" key="1">
    <citation type="submission" date="2021-03" db="EMBL/GenBank/DDBJ databases">
        <title>Draft genome sequence of rust myrtle Austropuccinia psidii MF-1, a brazilian biotype.</title>
        <authorList>
            <person name="Quecine M.C."/>
            <person name="Pachon D.M.R."/>
            <person name="Bonatelli M.L."/>
            <person name="Correr F.H."/>
            <person name="Franceschini L.M."/>
            <person name="Leite T.F."/>
            <person name="Margarido G.R.A."/>
            <person name="Almeida C.A."/>
            <person name="Ferrarezi J.A."/>
            <person name="Labate C.A."/>
        </authorList>
    </citation>
    <scope>NUCLEOTIDE SEQUENCE</scope>
    <source>
        <strain evidence="1">MF-1</strain>
    </source>
</reference>
<comment type="caution">
    <text evidence="1">The sequence shown here is derived from an EMBL/GenBank/DDBJ whole genome shotgun (WGS) entry which is preliminary data.</text>
</comment>
<dbReference type="SUPFAM" id="SSF56672">
    <property type="entry name" value="DNA/RNA polymerases"/>
    <property type="match status" value="1"/>
</dbReference>
<accession>A0A9Q3E4T6</accession>
<dbReference type="InterPro" id="IPR043128">
    <property type="entry name" value="Rev_trsase/Diguanyl_cyclase"/>
</dbReference>
<dbReference type="InterPro" id="IPR043502">
    <property type="entry name" value="DNA/RNA_pol_sf"/>
</dbReference>
<evidence type="ECO:0000313" key="1">
    <source>
        <dbReference type="EMBL" id="MBW0512660.1"/>
    </source>
</evidence>
<dbReference type="Gene3D" id="3.30.70.270">
    <property type="match status" value="1"/>
</dbReference>
<protein>
    <recommendedName>
        <fullName evidence="3">Reverse transcriptase domain-containing protein</fullName>
    </recommendedName>
</protein>
<dbReference type="EMBL" id="AVOT02022924">
    <property type="protein sequence ID" value="MBW0512660.1"/>
    <property type="molecule type" value="Genomic_DNA"/>
</dbReference>
<dbReference type="Proteomes" id="UP000765509">
    <property type="component" value="Unassembled WGS sequence"/>
</dbReference>
<dbReference type="AlphaFoldDB" id="A0A9Q3E4T6"/>